<evidence type="ECO:0000313" key="3">
    <source>
        <dbReference type="Proteomes" id="UP000073388"/>
    </source>
</evidence>
<evidence type="ECO:0000313" key="1">
    <source>
        <dbReference type="EMBL" id="CYW40818.1"/>
    </source>
</evidence>
<evidence type="ECO:0000313" key="2">
    <source>
        <dbReference type="EMBL" id="MDG4517500.1"/>
    </source>
</evidence>
<reference evidence="1 3" key="1">
    <citation type="submission" date="2016-02" db="EMBL/GenBank/DDBJ databases">
        <authorList>
            <consortium name="Pathogen Informatics"/>
        </authorList>
    </citation>
    <scope>NUCLEOTIDE SEQUENCE [LARGE SCALE GENOMIC DNA]</scope>
    <source>
        <strain evidence="1 3">LSS99</strain>
    </source>
</reference>
<reference evidence="2" key="2">
    <citation type="submission" date="2022-07" db="EMBL/GenBank/DDBJ databases">
        <title>Whole Genome Sequencing of Streptococcus suis.</title>
        <authorList>
            <person name="Dai X."/>
            <person name="Huang J."/>
            <person name="Wang L."/>
        </authorList>
    </citation>
    <scope>NUCLEOTIDE SEQUENCE</scope>
    <source>
        <strain evidence="2">HDJ11</strain>
    </source>
</reference>
<dbReference type="Proteomes" id="UP000073388">
    <property type="component" value="Unassembled WGS sequence"/>
</dbReference>
<dbReference type="AlphaFoldDB" id="A0A0Z8P7U1"/>
<gene>
    <name evidence="1" type="ORF">ERS132461_02285</name>
    <name evidence="2" type="ORF">NOL11_11130</name>
</gene>
<proteinExistence type="predicted"/>
<dbReference type="EMBL" id="FIIX01000100">
    <property type="protein sequence ID" value="CYW40818.1"/>
    <property type="molecule type" value="Genomic_DNA"/>
</dbReference>
<protein>
    <submittedName>
        <fullName evidence="1">Uncharacterized protein</fullName>
    </submittedName>
</protein>
<dbReference type="Proteomes" id="UP001152877">
    <property type="component" value="Unassembled WGS sequence"/>
</dbReference>
<dbReference type="RefSeq" id="WP_153309547.1">
    <property type="nucleotide sequence ID" value="NZ_CEJM01000191.1"/>
</dbReference>
<name>A0A0Z8P7U1_STRSU</name>
<accession>A0A0Z8P7U1</accession>
<dbReference type="EMBL" id="JANFMI010000074">
    <property type="protein sequence ID" value="MDG4517500.1"/>
    <property type="molecule type" value="Genomic_DNA"/>
</dbReference>
<sequence length="53" mass="6367">MNHLEYIEYLCKQYRNEGLPLELYNGRVNKAKIKRLGVELRQATLEFERKNAI</sequence>
<organism evidence="1 3">
    <name type="scientific">Streptococcus suis</name>
    <dbReference type="NCBI Taxonomy" id="1307"/>
    <lineage>
        <taxon>Bacteria</taxon>
        <taxon>Bacillati</taxon>
        <taxon>Bacillota</taxon>
        <taxon>Bacilli</taxon>
        <taxon>Lactobacillales</taxon>
        <taxon>Streptococcaceae</taxon>
        <taxon>Streptococcus</taxon>
    </lineage>
</organism>